<dbReference type="InterPro" id="IPR000182">
    <property type="entry name" value="GNAT_dom"/>
</dbReference>
<dbReference type="EMBL" id="FNCI01000020">
    <property type="protein sequence ID" value="SDG56462.1"/>
    <property type="molecule type" value="Genomic_DNA"/>
</dbReference>
<dbReference type="SUPFAM" id="SSF55729">
    <property type="entry name" value="Acyl-CoA N-acyltransferases (Nat)"/>
    <property type="match status" value="1"/>
</dbReference>
<dbReference type="InterPro" id="IPR016181">
    <property type="entry name" value="Acyl_CoA_acyltransferase"/>
</dbReference>
<evidence type="ECO:0000313" key="3">
    <source>
        <dbReference type="Proteomes" id="UP000198641"/>
    </source>
</evidence>
<dbReference type="Gene3D" id="1.10.287.900">
    <property type="entry name" value="The crystal structure of the spermine/spermidine acetyltransferase from enterococcus faecali"/>
    <property type="match status" value="1"/>
</dbReference>
<dbReference type="Gene3D" id="3.40.630.30">
    <property type="match status" value="1"/>
</dbReference>
<evidence type="ECO:0000259" key="1">
    <source>
        <dbReference type="PROSITE" id="PS51186"/>
    </source>
</evidence>
<dbReference type="PROSITE" id="PS51186">
    <property type="entry name" value="GNAT"/>
    <property type="match status" value="1"/>
</dbReference>
<dbReference type="Pfam" id="PF00583">
    <property type="entry name" value="Acetyltransf_1"/>
    <property type="match status" value="1"/>
</dbReference>
<sequence>MKISLEPITKHNWDQVARLKVSDEQRQFVADNAYSIAESLFSEHSVARAICVGGEPVGFIMYESLAYAGKPREFNIYRLMVGRDFQHCGIGRKGMRLTLDALLEQEGARRITVCYVPGNDVASDFYKSLGFREVGVSNAEMVAEIVAETTTDASSSDLHC</sequence>
<dbReference type="CDD" id="cd04301">
    <property type="entry name" value="NAT_SF"/>
    <property type="match status" value="1"/>
</dbReference>
<organism evidence="2 3">
    <name type="scientific">Onishia taeanensis</name>
    <dbReference type="NCBI Taxonomy" id="284577"/>
    <lineage>
        <taxon>Bacteria</taxon>
        <taxon>Pseudomonadati</taxon>
        <taxon>Pseudomonadota</taxon>
        <taxon>Gammaproteobacteria</taxon>
        <taxon>Oceanospirillales</taxon>
        <taxon>Halomonadaceae</taxon>
        <taxon>Onishia</taxon>
    </lineage>
</organism>
<dbReference type="RefSeq" id="WP_175491715.1">
    <property type="nucleotide sequence ID" value="NZ_FNCI01000020.1"/>
</dbReference>
<protein>
    <submittedName>
        <fullName evidence="2">Diamine N-acetyltransferase</fullName>
    </submittedName>
</protein>
<keyword evidence="2" id="KW-0808">Transferase</keyword>
<evidence type="ECO:0000313" key="2">
    <source>
        <dbReference type="EMBL" id="SDG56462.1"/>
    </source>
</evidence>
<dbReference type="InterPro" id="IPR027455">
    <property type="entry name" value="Sper_AcTfrase_N"/>
</dbReference>
<dbReference type="Proteomes" id="UP000198641">
    <property type="component" value="Unassembled WGS sequence"/>
</dbReference>
<name>A0A1G7V9H7_9GAMM</name>
<accession>A0A1G7V9H7</accession>
<proteinExistence type="predicted"/>
<reference evidence="2 3" key="1">
    <citation type="submission" date="2016-10" db="EMBL/GenBank/DDBJ databases">
        <authorList>
            <person name="de Groot N.N."/>
        </authorList>
    </citation>
    <scope>NUCLEOTIDE SEQUENCE [LARGE SCALE GENOMIC DNA]</scope>
    <source>
        <strain evidence="2 3">BH539</strain>
    </source>
</reference>
<dbReference type="AlphaFoldDB" id="A0A1G7V9H7"/>
<dbReference type="GO" id="GO:0016747">
    <property type="term" value="F:acyltransferase activity, transferring groups other than amino-acyl groups"/>
    <property type="evidence" value="ECO:0007669"/>
    <property type="project" value="InterPro"/>
</dbReference>
<gene>
    <name evidence="2" type="ORF">SAMN05216571_12025</name>
</gene>
<feature type="domain" description="N-acetyltransferase" evidence="1">
    <location>
        <begin position="3"/>
        <end position="152"/>
    </location>
</feature>
<keyword evidence="3" id="KW-1185">Reference proteome</keyword>
<dbReference type="STRING" id="284577.SAMN05216571_12025"/>